<proteinExistence type="predicted"/>
<accession>A0A383EN32</accession>
<dbReference type="EMBL" id="UINC01226843">
    <property type="protein sequence ID" value="SVE57498.1"/>
    <property type="molecule type" value="Genomic_DNA"/>
</dbReference>
<sequence>MLSDLIVVNHMSDDLRDVKNKVYTRDMFNGN</sequence>
<name>A0A383EN32_9ZZZZ</name>
<gene>
    <name evidence="1" type="ORF">METZ01_LOCUS510352</name>
</gene>
<reference evidence="1" key="1">
    <citation type="submission" date="2018-05" db="EMBL/GenBank/DDBJ databases">
        <authorList>
            <person name="Lanie J.A."/>
            <person name="Ng W.-L."/>
            <person name="Kazmierczak K.M."/>
            <person name="Andrzejewski T.M."/>
            <person name="Davidsen T.M."/>
            <person name="Wayne K.J."/>
            <person name="Tettelin H."/>
            <person name="Glass J.I."/>
            <person name="Rusch D."/>
            <person name="Podicherti R."/>
            <person name="Tsui H.-C.T."/>
            <person name="Winkler M.E."/>
        </authorList>
    </citation>
    <scope>NUCLEOTIDE SEQUENCE</scope>
</reference>
<dbReference type="Gene3D" id="3.40.50.720">
    <property type="entry name" value="NAD(P)-binding Rossmann-like Domain"/>
    <property type="match status" value="1"/>
</dbReference>
<protein>
    <submittedName>
        <fullName evidence="1">Uncharacterized protein</fullName>
    </submittedName>
</protein>
<evidence type="ECO:0000313" key="1">
    <source>
        <dbReference type="EMBL" id="SVE57498.1"/>
    </source>
</evidence>
<organism evidence="1">
    <name type="scientific">marine metagenome</name>
    <dbReference type="NCBI Taxonomy" id="408172"/>
    <lineage>
        <taxon>unclassified sequences</taxon>
        <taxon>metagenomes</taxon>
        <taxon>ecological metagenomes</taxon>
    </lineage>
</organism>
<dbReference type="AlphaFoldDB" id="A0A383EN32"/>